<dbReference type="Proteomes" id="UP000640333">
    <property type="component" value="Unassembled WGS sequence"/>
</dbReference>
<organism evidence="1 2">
    <name type="scientific">Pontibacterium sinense</name>
    <dbReference type="NCBI Taxonomy" id="2781979"/>
    <lineage>
        <taxon>Bacteria</taxon>
        <taxon>Pseudomonadati</taxon>
        <taxon>Pseudomonadota</taxon>
        <taxon>Gammaproteobacteria</taxon>
        <taxon>Oceanospirillales</taxon>
        <taxon>Oceanospirillaceae</taxon>
        <taxon>Pontibacterium</taxon>
    </lineage>
</organism>
<proteinExistence type="predicted"/>
<dbReference type="SUPFAM" id="SSF54909">
    <property type="entry name" value="Dimeric alpha+beta barrel"/>
    <property type="match status" value="1"/>
</dbReference>
<reference evidence="1" key="1">
    <citation type="submission" date="2020-10" db="EMBL/GenBank/DDBJ databases">
        <title>Bacterium isolated from coastal waters sediment.</title>
        <authorList>
            <person name="Chen R.-J."/>
            <person name="Lu D.-C."/>
            <person name="Zhu K.-L."/>
            <person name="Du Z.-J."/>
        </authorList>
    </citation>
    <scope>NUCLEOTIDE SEQUENCE</scope>
    <source>
        <strain evidence="1">N1Y112</strain>
    </source>
</reference>
<sequence>MPQYMITYLGGNQPSSPEEGKQHFAKYMEWIASLGDAAVSPANPLKATQTVNPDGTVTSGGMTGMSGFTLVEMASMEDALVVAKRCPFLDIGGSLEVSELMQMPGQK</sequence>
<evidence type="ECO:0008006" key="3">
    <source>
        <dbReference type="Google" id="ProtNLM"/>
    </source>
</evidence>
<dbReference type="AlphaFoldDB" id="A0A8J7FGH4"/>
<name>A0A8J7FGH4_9GAMM</name>
<evidence type="ECO:0000313" key="1">
    <source>
        <dbReference type="EMBL" id="MBE9399697.1"/>
    </source>
</evidence>
<dbReference type="Gene3D" id="3.30.70.1060">
    <property type="entry name" value="Dimeric alpha+beta barrel"/>
    <property type="match status" value="1"/>
</dbReference>
<accession>A0A8J7FGH4</accession>
<evidence type="ECO:0000313" key="2">
    <source>
        <dbReference type="Proteomes" id="UP000640333"/>
    </source>
</evidence>
<dbReference type="InterPro" id="IPR011008">
    <property type="entry name" value="Dimeric_a/b-barrel"/>
</dbReference>
<keyword evidence="2" id="KW-1185">Reference proteome</keyword>
<comment type="caution">
    <text evidence="1">The sequence shown here is derived from an EMBL/GenBank/DDBJ whole genome shotgun (WGS) entry which is preliminary data.</text>
</comment>
<dbReference type="EMBL" id="JADEYS010000034">
    <property type="protein sequence ID" value="MBE9399697.1"/>
    <property type="molecule type" value="Genomic_DNA"/>
</dbReference>
<protein>
    <recommendedName>
        <fullName evidence="3">YCII-related domain-containing protein</fullName>
    </recommendedName>
</protein>
<dbReference type="RefSeq" id="WP_193955391.1">
    <property type="nucleotide sequence ID" value="NZ_JADEYS010000034.1"/>
</dbReference>
<gene>
    <name evidence="1" type="ORF">IOQ59_20730</name>
</gene>